<dbReference type="Gene3D" id="3.20.20.30">
    <property type="entry name" value="Luciferase-like domain"/>
    <property type="match status" value="1"/>
</dbReference>
<evidence type="ECO:0000256" key="2">
    <source>
        <dbReference type="ARBA" id="ARBA00022643"/>
    </source>
</evidence>
<dbReference type="EMBL" id="CAFBLP010000025">
    <property type="protein sequence ID" value="CAB4877488.1"/>
    <property type="molecule type" value="Genomic_DNA"/>
</dbReference>
<keyword evidence="2" id="KW-0288">FMN</keyword>
<keyword evidence="3" id="KW-0560">Oxidoreductase</keyword>
<evidence type="ECO:0000256" key="1">
    <source>
        <dbReference type="ARBA" id="ARBA00022630"/>
    </source>
</evidence>
<dbReference type="Pfam" id="PF00296">
    <property type="entry name" value="Bac_luciferase"/>
    <property type="match status" value="1"/>
</dbReference>
<protein>
    <submittedName>
        <fullName evidence="6">Unannotated protein</fullName>
    </submittedName>
</protein>
<sequence>MIFDVQFNSATTPWPELRDAVLAAEASGYGVAWVLDHLAGQVMRGDRMLECFTTVGALAASTTTIGIGTLVANVWNRPVGVLAAAAASAQLISDGRFWLGIGAGASPTSQYGAEHAAVGIELSPDLAARHQRVREFFAMSRDMWGDGTVAGVTGFPVPLTAPPIYVGVNSVALATIAATEADGINIRWNHPRIEEIIEAARAARPPAMSPLQVTTWEIWSDELMDSTSPERQLHERLGVDRLIVVQFDRVDLSKIQPME</sequence>
<dbReference type="PANTHER" id="PTHR42847:SF8">
    <property type="entry name" value="CONSERVED PROTEIN"/>
    <property type="match status" value="1"/>
</dbReference>
<proteinExistence type="predicted"/>
<evidence type="ECO:0000256" key="4">
    <source>
        <dbReference type="ARBA" id="ARBA00023033"/>
    </source>
</evidence>
<name>A0A6J7E5Z7_9ZZZZ</name>
<evidence type="ECO:0000313" key="6">
    <source>
        <dbReference type="EMBL" id="CAB4877488.1"/>
    </source>
</evidence>
<evidence type="ECO:0000259" key="5">
    <source>
        <dbReference type="Pfam" id="PF00296"/>
    </source>
</evidence>
<dbReference type="GO" id="GO:0046306">
    <property type="term" value="P:alkanesulfonate catabolic process"/>
    <property type="evidence" value="ECO:0007669"/>
    <property type="project" value="TreeGrafter"/>
</dbReference>
<gene>
    <name evidence="6" type="ORF">UFOPK3376_01207</name>
</gene>
<dbReference type="InterPro" id="IPR011251">
    <property type="entry name" value="Luciferase-like_dom"/>
</dbReference>
<reference evidence="6" key="1">
    <citation type="submission" date="2020-05" db="EMBL/GenBank/DDBJ databases">
        <authorList>
            <person name="Chiriac C."/>
            <person name="Salcher M."/>
            <person name="Ghai R."/>
            <person name="Kavagutti S V."/>
        </authorList>
    </citation>
    <scope>NUCLEOTIDE SEQUENCE</scope>
</reference>
<keyword evidence="4" id="KW-0503">Monooxygenase</keyword>
<dbReference type="SUPFAM" id="SSF51679">
    <property type="entry name" value="Bacterial luciferase-like"/>
    <property type="match status" value="1"/>
</dbReference>
<keyword evidence="1" id="KW-0285">Flavoprotein</keyword>
<organism evidence="6">
    <name type="scientific">freshwater metagenome</name>
    <dbReference type="NCBI Taxonomy" id="449393"/>
    <lineage>
        <taxon>unclassified sequences</taxon>
        <taxon>metagenomes</taxon>
        <taxon>ecological metagenomes</taxon>
    </lineage>
</organism>
<dbReference type="InterPro" id="IPR036661">
    <property type="entry name" value="Luciferase-like_sf"/>
</dbReference>
<evidence type="ECO:0000256" key="3">
    <source>
        <dbReference type="ARBA" id="ARBA00023002"/>
    </source>
</evidence>
<accession>A0A6J7E5Z7</accession>
<dbReference type="PANTHER" id="PTHR42847">
    <property type="entry name" value="ALKANESULFONATE MONOOXYGENASE"/>
    <property type="match status" value="1"/>
</dbReference>
<dbReference type="GO" id="GO:0008726">
    <property type="term" value="F:alkanesulfonate monooxygenase activity"/>
    <property type="evidence" value="ECO:0007669"/>
    <property type="project" value="TreeGrafter"/>
</dbReference>
<feature type="domain" description="Luciferase-like" evidence="5">
    <location>
        <begin position="10"/>
        <end position="202"/>
    </location>
</feature>
<dbReference type="InterPro" id="IPR050172">
    <property type="entry name" value="SsuD_RutA_monooxygenase"/>
</dbReference>
<dbReference type="AlphaFoldDB" id="A0A6J7E5Z7"/>